<reference evidence="3" key="1">
    <citation type="journal article" date="2013" name="Nature">
        <title>Pan genome of the phytoplankton Emiliania underpins its global distribution.</title>
        <authorList>
            <person name="Read B.A."/>
            <person name="Kegel J."/>
            <person name="Klute M.J."/>
            <person name="Kuo A."/>
            <person name="Lefebvre S.C."/>
            <person name="Maumus F."/>
            <person name="Mayer C."/>
            <person name="Miller J."/>
            <person name="Monier A."/>
            <person name="Salamov A."/>
            <person name="Young J."/>
            <person name="Aguilar M."/>
            <person name="Claverie J.M."/>
            <person name="Frickenhaus S."/>
            <person name="Gonzalez K."/>
            <person name="Herman E.K."/>
            <person name="Lin Y.C."/>
            <person name="Napier J."/>
            <person name="Ogata H."/>
            <person name="Sarno A.F."/>
            <person name="Shmutz J."/>
            <person name="Schroeder D."/>
            <person name="de Vargas C."/>
            <person name="Verret F."/>
            <person name="von Dassow P."/>
            <person name="Valentin K."/>
            <person name="Van de Peer Y."/>
            <person name="Wheeler G."/>
            <person name="Dacks J.B."/>
            <person name="Delwiche C.F."/>
            <person name="Dyhrman S.T."/>
            <person name="Glockner G."/>
            <person name="John U."/>
            <person name="Richards T."/>
            <person name="Worden A.Z."/>
            <person name="Zhang X."/>
            <person name="Grigoriev I.V."/>
            <person name="Allen A.E."/>
            <person name="Bidle K."/>
            <person name="Borodovsky M."/>
            <person name="Bowler C."/>
            <person name="Brownlee C."/>
            <person name="Cock J.M."/>
            <person name="Elias M."/>
            <person name="Gladyshev V.N."/>
            <person name="Groth M."/>
            <person name="Guda C."/>
            <person name="Hadaegh A."/>
            <person name="Iglesias-Rodriguez M.D."/>
            <person name="Jenkins J."/>
            <person name="Jones B.M."/>
            <person name="Lawson T."/>
            <person name="Leese F."/>
            <person name="Lindquist E."/>
            <person name="Lobanov A."/>
            <person name="Lomsadze A."/>
            <person name="Malik S.B."/>
            <person name="Marsh M.E."/>
            <person name="Mackinder L."/>
            <person name="Mock T."/>
            <person name="Mueller-Roeber B."/>
            <person name="Pagarete A."/>
            <person name="Parker M."/>
            <person name="Probert I."/>
            <person name="Quesneville H."/>
            <person name="Raines C."/>
            <person name="Rensing S.A."/>
            <person name="Riano-Pachon D.M."/>
            <person name="Richier S."/>
            <person name="Rokitta S."/>
            <person name="Shiraiwa Y."/>
            <person name="Soanes D.M."/>
            <person name="van der Giezen M."/>
            <person name="Wahlund T.M."/>
            <person name="Williams B."/>
            <person name="Wilson W."/>
            <person name="Wolfe G."/>
            <person name="Wurch L.L."/>
        </authorList>
    </citation>
    <scope>NUCLEOTIDE SEQUENCE</scope>
</reference>
<evidence type="ECO:0000256" key="1">
    <source>
        <dbReference type="SAM" id="MobiDB-lite"/>
    </source>
</evidence>
<evidence type="ECO:0008006" key="4">
    <source>
        <dbReference type="Google" id="ProtNLM"/>
    </source>
</evidence>
<feature type="compositionally biased region" description="Low complexity" evidence="1">
    <location>
        <begin position="56"/>
        <end position="70"/>
    </location>
</feature>
<accession>A0A0D3K4Z0</accession>
<evidence type="ECO:0000313" key="2">
    <source>
        <dbReference type="EnsemblProtists" id="EOD30825"/>
    </source>
</evidence>
<dbReference type="RefSeq" id="XP_005783254.1">
    <property type="nucleotide sequence ID" value="XM_005783197.1"/>
</dbReference>
<proteinExistence type="predicted"/>
<protein>
    <recommendedName>
        <fullName evidence="4">GATA-type domain-containing protein</fullName>
    </recommendedName>
</protein>
<dbReference type="PaxDb" id="2903-EOD30825"/>
<evidence type="ECO:0000313" key="3">
    <source>
        <dbReference type="Proteomes" id="UP000013827"/>
    </source>
</evidence>
<reference evidence="2" key="2">
    <citation type="submission" date="2024-10" db="UniProtKB">
        <authorList>
            <consortium name="EnsemblProtists"/>
        </authorList>
    </citation>
    <scope>IDENTIFICATION</scope>
</reference>
<dbReference type="GeneID" id="17276099"/>
<dbReference type="KEGG" id="ehx:EMIHUDRAFT_456456"/>
<dbReference type="AlphaFoldDB" id="A0A0D3K4Z0"/>
<keyword evidence="3" id="KW-1185">Reference proteome</keyword>
<dbReference type="Proteomes" id="UP000013827">
    <property type="component" value="Unassembled WGS sequence"/>
</dbReference>
<organism evidence="2 3">
    <name type="scientific">Emiliania huxleyi (strain CCMP1516)</name>
    <dbReference type="NCBI Taxonomy" id="280463"/>
    <lineage>
        <taxon>Eukaryota</taxon>
        <taxon>Haptista</taxon>
        <taxon>Haptophyta</taxon>
        <taxon>Prymnesiophyceae</taxon>
        <taxon>Isochrysidales</taxon>
        <taxon>Noelaerhabdaceae</taxon>
        <taxon>Emiliania</taxon>
    </lineage>
</organism>
<sequence length="122" mass="12852">MGDGTAVKKCGKCKAVKSTEDFNRRGNGNGTQLCAMGRKSGMTGDAERRKRRKATEAVAASVEPAVATEAPEPPAEPHNESEMEVEPAAPDSQALATGAFYHQQLPRLPPSAPSLELSEAAF</sequence>
<dbReference type="HOGENOM" id="CLU_2031082_0_0_1"/>
<feature type="region of interest" description="Disordered" evidence="1">
    <location>
        <begin position="24"/>
        <end position="122"/>
    </location>
</feature>
<dbReference type="EnsemblProtists" id="EOD30825">
    <property type="protein sequence ID" value="EOD30825"/>
    <property type="gene ID" value="EMIHUDRAFT_456456"/>
</dbReference>
<name>A0A0D3K4Z0_EMIH1</name>